<evidence type="ECO:0000256" key="6">
    <source>
        <dbReference type="SAM" id="Phobius"/>
    </source>
</evidence>
<evidence type="ECO:0000256" key="3">
    <source>
        <dbReference type="ARBA" id="ARBA00022741"/>
    </source>
</evidence>
<dbReference type="PANTHER" id="PTHR48056">
    <property type="entry name" value="LRR RECEPTOR-LIKE SERINE/THREONINE-PROTEIN KINASE-RELATED"/>
    <property type="match status" value="1"/>
</dbReference>
<evidence type="ECO:0000256" key="4">
    <source>
        <dbReference type="ARBA" id="ARBA00022840"/>
    </source>
</evidence>
<dbReference type="GO" id="GO:0004672">
    <property type="term" value="F:protein kinase activity"/>
    <property type="evidence" value="ECO:0007669"/>
    <property type="project" value="InterPro"/>
</dbReference>
<evidence type="ECO:0000256" key="2">
    <source>
        <dbReference type="ARBA" id="ARBA00022737"/>
    </source>
</evidence>
<name>A0A7J6V335_THATH</name>
<keyword evidence="1" id="KW-0433">Leucine-rich repeat</keyword>
<dbReference type="PROSITE" id="PS50011">
    <property type="entry name" value="PROTEIN_KINASE_DOM"/>
    <property type="match status" value="1"/>
</dbReference>
<dbReference type="InterPro" id="IPR050647">
    <property type="entry name" value="Plant_LRR-RLKs"/>
</dbReference>
<keyword evidence="5" id="KW-0325">Glycoprotein</keyword>
<protein>
    <submittedName>
        <fullName evidence="8">Receptor-like kinase</fullName>
    </submittedName>
</protein>
<dbReference type="Gene3D" id="3.30.200.20">
    <property type="entry name" value="Phosphorylase Kinase, domain 1"/>
    <property type="match status" value="1"/>
</dbReference>
<keyword evidence="8" id="KW-0808">Transferase</keyword>
<organism evidence="8 9">
    <name type="scientific">Thalictrum thalictroides</name>
    <name type="common">Rue-anemone</name>
    <name type="synonym">Anemone thalictroides</name>
    <dbReference type="NCBI Taxonomy" id="46969"/>
    <lineage>
        <taxon>Eukaryota</taxon>
        <taxon>Viridiplantae</taxon>
        <taxon>Streptophyta</taxon>
        <taxon>Embryophyta</taxon>
        <taxon>Tracheophyta</taxon>
        <taxon>Spermatophyta</taxon>
        <taxon>Magnoliopsida</taxon>
        <taxon>Ranunculales</taxon>
        <taxon>Ranunculaceae</taxon>
        <taxon>Thalictroideae</taxon>
        <taxon>Thalictrum</taxon>
    </lineage>
</organism>
<reference evidence="8 9" key="1">
    <citation type="submission" date="2020-06" db="EMBL/GenBank/DDBJ databases">
        <title>Transcriptomic and genomic resources for Thalictrum thalictroides and T. hernandezii: Facilitating candidate gene discovery in an emerging model plant lineage.</title>
        <authorList>
            <person name="Arias T."/>
            <person name="Riano-Pachon D.M."/>
            <person name="Di Stilio V.S."/>
        </authorList>
    </citation>
    <scope>NUCLEOTIDE SEQUENCE [LARGE SCALE GENOMIC DNA]</scope>
    <source>
        <strain evidence="9">cv. WT478/WT964</strain>
        <tissue evidence="8">Leaves</tissue>
    </source>
</reference>
<accession>A0A7J6V335</accession>
<keyword evidence="2" id="KW-0677">Repeat</keyword>
<evidence type="ECO:0000259" key="7">
    <source>
        <dbReference type="PROSITE" id="PS50011"/>
    </source>
</evidence>
<dbReference type="InterPro" id="IPR011009">
    <property type="entry name" value="Kinase-like_dom_sf"/>
</dbReference>
<dbReference type="SUPFAM" id="SSF56112">
    <property type="entry name" value="Protein kinase-like (PK-like)"/>
    <property type="match status" value="1"/>
</dbReference>
<keyword evidence="8" id="KW-0675">Receptor</keyword>
<dbReference type="PANTHER" id="PTHR48056:SF81">
    <property type="entry name" value="RECEPTOR PROTEIN-TYROSINE KINASE CEPR1"/>
    <property type="match status" value="1"/>
</dbReference>
<evidence type="ECO:0000256" key="1">
    <source>
        <dbReference type="ARBA" id="ARBA00022614"/>
    </source>
</evidence>
<evidence type="ECO:0000313" key="8">
    <source>
        <dbReference type="EMBL" id="KAF5178535.1"/>
    </source>
</evidence>
<dbReference type="FunFam" id="3.30.200.20:FF:000669">
    <property type="entry name" value="Inactive leucine-rich repeat receptor-like protein kinase CORYNE"/>
    <property type="match status" value="1"/>
</dbReference>
<keyword evidence="6" id="KW-0812">Transmembrane</keyword>
<dbReference type="InterPro" id="IPR000719">
    <property type="entry name" value="Prot_kinase_dom"/>
</dbReference>
<keyword evidence="3" id="KW-0547">Nucleotide-binding</keyword>
<dbReference type="Proteomes" id="UP000554482">
    <property type="component" value="Unassembled WGS sequence"/>
</dbReference>
<sequence length="265" mass="30039">METISKNLTLTVIFFFLLNLLYEGETRTESQHILAQSPSSSPSSKVTHLNIRLRRIIVGVLFGCLTGLISAILFAFLIRLVLRYMNRTPILKGPVIFSPKIASATLQLALSNENQLLGSSSNGKYYRTVLDNGLTIAVKRLEPFDNGAQETQNKSTKRRLQKELEMLAGVRHRNLMSLRAYVRNSSRFSLVYDYVPSGSLEDAMNRVRENQLKLDWEARHRIAIGVIKGLQYLHFNCSPRILHYNLKPSNVMLDAEFEPRLGDSG</sequence>
<feature type="domain" description="Protein kinase" evidence="7">
    <location>
        <begin position="111"/>
        <end position="265"/>
    </location>
</feature>
<dbReference type="OrthoDB" id="4062651at2759"/>
<keyword evidence="4" id="KW-0067">ATP-binding</keyword>
<dbReference type="AlphaFoldDB" id="A0A7J6V335"/>
<comment type="caution">
    <text evidence="8">The sequence shown here is derived from an EMBL/GenBank/DDBJ whole genome shotgun (WGS) entry which is preliminary data.</text>
</comment>
<dbReference type="GO" id="GO:0005524">
    <property type="term" value="F:ATP binding"/>
    <property type="evidence" value="ECO:0007669"/>
    <property type="project" value="UniProtKB-KW"/>
</dbReference>
<keyword evidence="9" id="KW-1185">Reference proteome</keyword>
<dbReference type="Pfam" id="PF00069">
    <property type="entry name" value="Pkinase"/>
    <property type="match status" value="1"/>
</dbReference>
<dbReference type="EMBL" id="JABWDY010039956">
    <property type="protein sequence ID" value="KAF5178535.1"/>
    <property type="molecule type" value="Genomic_DNA"/>
</dbReference>
<keyword evidence="6" id="KW-1133">Transmembrane helix</keyword>
<dbReference type="GO" id="GO:0033612">
    <property type="term" value="F:receptor serine/threonine kinase binding"/>
    <property type="evidence" value="ECO:0007669"/>
    <property type="project" value="TreeGrafter"/>
</dbReference>
<keyword evidence="8" id="KW-0418">Kinase</keyword>
<evidence type="ECO:0000256" key="5">
    <source>
        <dbReference type="ARBA" id="ARBA00023180"/>
    </source>
</evidence>
<feature type="transmembrane region" description="Helical" evidence="6">
    <location>
        <begin position="56"/>
        <end position="82"/>
    </location>
</feature>
<keyword evidence="6" id="KW-0472">Membrane</keyword>
<evidence type="ECO:0000313" key="9">
    <source>
        <dbReference type="Proteomes" id="UP000554482"/>
    </source>
</evidence>
<dbReference type="Gene3D" id="1.10.510.10">
    <property type="entry name" value="Transferase(Phosphotransferase) domain 1"/>
    <property type="match status" value="1"/>
</dbReference>
<gene>
    <name evidence="8" type="ORF">FRX31_031878</name>
</gene>
<feature type="non-terminal residue" evidence="8">
    <location>
        <position position="265"/>
    </location>
</feature>
<proteinExistence type="predicted"/>